<gene>
    <name evidence="2" type="ORF">PLOB_00026361</name>
</gene>
<evidence type="ECO:0000313" key="3">
    <source>
        <dbReference type="Proteomes" id="UP001159405"/>
    </source>
</evidence>
<feature type="compositionally biased region" description="Basic and acidic residues" evidence="1">
    <location>
        <begin position="103"/>
        <end position="116"/>
    </location>
</feature>
<accession>A0ABN8RRE5</accession>
<dbReference type="EMBL" id="CALNXK010000313">
    <property type="protein sequence ID" value="CAH3182061.1"/>
    <property type="molecule type" value="Genomic_DNA"/>
</dbReference>
<keyword evidence="3" id="KW-1185">Reference proteome</keyword>
<organism evidence="2 3">
    <name type="scientific">Porites lobata</name>
    <dbReference type="NCBI Taxonomy" id="104759"/>
    <lineage>
        <taxon>Eukaryota</taxon>
        <taxon>Metazoa</taxon>
        <taxon>Cnidaria</taxon>
        <taxon>Anthozoa</taxon>
        <taxon>Hexacorallia</taxon>
        <taxon>Scleractinia</taxon>
        <taxon>Fungiina</taxon>
        <taxon>Poritidae</taxon>
        <taxon>Porites</taxon>
    </lineage>
</organism>
<dbReference type="PANTHER" id="PTHR47018">
    <property type="entry name" value="CXC DOMAIN-CONTAINING PROTEIN-RELATED"/>
    <property type="match status" value="1"/>
</dbReference>
<feature type="region of interest" description="Disordered" evidence="1">
    <location>
        <begin position="99"/>
        <end position="130"/>
    </location>
</feature>
<evidence type="ECO:0000256" key="1">
    <source>
        <dbReference type="SAM" id="MobiDB-lite"/>
    </source>
</evidence>
<name>A0ABN8RRE5_9CNID</name>
<protein>
    <recommendedName>
        <fullName evidence="4">Zinc finger protein</fullName>
    </recommendedName>
</protein>
<dbReference type="Proteomes" id="UP001159405">
    <property type="component" value="Unassembled WGS sequence"/>
</dbReference>
<proteinExistence type="predicted"/>
<sequence>MDWEKCIICQKSKGEPLQCPAVSKRKDAGAGYISFAKNLVEFQKHGIIPTFLKISCLDEGQGITQTLSDRKASWHKSCRDLFSNTKLERVKKRKLDEIEDTERDEKDEKTSAEESSHLSPVKSRRSSHPKCLSENHCFFCDETDNLRNLHAASTFEVDQKVRKCAEALKDSKLLAKLSAGDMIAIEAKYHAKCLVGLYNRARMLMFTATNDTTTPALNLDELAFAELIAHIDETLHVEEPAVLILSELVKYFSSKLQEVGLGCEKVNATRLKERILSAYPDLTAHTEGRDILLVPQNEIGGVLKEAKNDSDAQHLARAATIIQRDILQMKNSFNGTFPQECQKDSIPASLKTLISMIVKGSNVNADPAESQVCLTIAQLIVFNSISRYRNSPHSTGSTHHIRSRECPLLIHGTTRDKSLVDTFYKLGMCISYDRLLSISTDITNTVLERYEREQVVCPSKLRKGLFTTGAVDNIDHNPSSTTCKDSFHGTAISLVQHPTTVSPGNDRAIDTFDPTVKSSASKKIAQLPLNYSEVPPLTLATGELYAPKNRGQLISYSQQFPNDETNEEQDWLENAKKLLSTEELQKNDNVSWAAYRATQTSLSSHEPAIISLLPMFTENAHSLAMIAHSMRVIRAAVAHVNPSQTPVIAVDQPLFALAKEIQWRLGGVYDEDRFVFMLGGLHVEMASWKMLGKWLTGTGWAETVCSAGVVTQGVAESLLTASHLSRTRRAHQVTMICLYILMCRAYQEYASGTGENEAVKTFHEWKEDKSTRCPQFLYWSDALDLQLHCLQLVRALREADFSLYVKAIKLILPWMFALDHPNYARWLSVHYRDMCELSTKHPDVYTQFMNGNFVVHKTKSLFSAIALDHAHEQVNAGVKGEGGAVGLTENPAALRRWMVAGPELSRMIEEFEGSVSSAVVHGHHEQNPGFQNTFATDVLHLVASFEELGNPFSEEGEELMAIHSKEIMDSSVVNTVRNARKIGEEQFKTFYEGKTR</sequence>
<comment type="caution">
    <text evidence="2">The sequence shown here is derived from an EMBL/GenBank/DDBJ whole genome shotgun (WGS) entry which is preliminary data.</text>
</comment>
<evidence type="ECO:0000313" key="2">
    <source>
        <dbReference type="EMBL" id="CAH3182061.1"/>
    </source>
</evidence>
<evidence type="ECO:0008006" key="4">
    <source>
        <dbReference type="Google" id="ProtNLM"/>
    </source>
</evidence>
<reference evidence="2 3" key="1">
    <citation type="submission" date="2022-05" db="EMBL/GenBank/DDBJ databases">
        <authorList>
            <consortium name="Genoscope - CEA"/>
            <person name="William W."/>
        </authorList>
    </citation>
    <scope>NUCLEOTIDE SEQUENCE [LARGE SCALE GENOMIC DNA]</scope>
</reference>